<dbReference type="Proteomes" id="UP001285921">
    <property type="component" value="Unassembled WGS sequence"/>
</dbReference>
<organism evidence="1 2">
    <name type="scientific">Paenibacillus glycanilyticus</name>
    <dbReference type="NCBI Taxonomy" id="126569"/>
    <lineage>
        <taxon>Bacteria</taxon>
        <taxon>Bacillati</taxon>
        <taxon>Bacillota</taxon>
        <taxon>Bacilli</taxon>
        <taxon>Bacillales</taxon>
        <taxon>Paenibacillaceae</taxon>
        <taxon>Paenibacillus</taxon>
    </lineage>
</organism>
<evidence type="ECO:0000313" key="1">
    <source>
        <dbReference type="EMBL" id="GMK46160.1"/>
    </source>
</evidence>
<gene>
    <name evidence="1" type="ORF">PghCCS26_32890</name>
</gene>
<evidence type="ECO:0000313" key="2">
    <source>
        <dbReference type="Proteomes" id="UP001285921"/>
    </source>
</evidence>
<accession>A0ABQ6NM50</accession>
<protein>
    <submittedName>
        <fullName evidence="1">Uncharacterized protein</fullName>
    </submittedName>
</protein>
<reference evidence="1 2" key="1">
    <citation type="submission" date="2023-05" db="EMBL/GenBank/DDBJ databases">
        <title>Draft genome of Paenibacillus sp. CCS26.</title>
        <authorList>
            <person name="Akita H."/>
            <person name="Shinto Y."/>
            <person name="Kimura Z."/>
        </authorList>
    </citation>
    <scope>NUCLEOTIDE SEQUENCE [LARGE SCALE GENOMIC DNA]</scope>
    <source>
        <strain evidence="1 2">CCS26</strain>
    </source>
</reference>
<dbReference type="EMBL" id="BTCL01000011">
    <property type="protein sequence ID" value="GMK46160.1"/>
    <property type="molecule type" value="Genomic_DNA"/>
</dbReference>
<keyword evidence="2" id="KW-1185">Reference proteome</keyword>
<name>A0ABQ6NM50_9BACL</name>
<comment type="caution">
    <text evidence="1">The sequence shown here is derived from an EMBL/GenBank/DDBJ whole genome shotgun (WGS) entry which is preliminary data.</text>
</comment>
<proteinExistence type="predicted"/>
<sequence length="84" mass="9685">MCSHDALFTQVPVAITKLRIQQNKFPNLLTAYSLHWIPEQGEDIITYLINTDTVAIVETNRHDLNIEPIIETMMLSEYRIGLTK</sequence>